<comment type="caution">
    <text evidence="7">The sequence shown here is derived from an EMBL/GenBank/DDBJ whole genome shotgun (WGS) entry which is preliminary data.</text>
</comment>
<evidence type="ECO:0000256" key="5">
    <source>
        <dbReference type="SAM" id="Phobius"/>
    </source>
</evidence>
<dbReference type="Pfam" id="PF05154">
    <property type="entry name" value="TM2"/>
    <property type="match status" value="1"/>
</dbReference>
<keyword evidence="2 5" id="KW-0812">Transmembrane</keyword>
<dbReference type="EMBL" id="JAPNQM010000005">
    <property type="protein sequence ID" value="MDL0117437.1"/>
    <property type="molecule type" value="Genomic_DNA"/>
</dbReference>
<keyword evidence="4 5" id="KW-0472">Membrane</keyword>
<evidence type="ECO:0000259" key="6">
    <source>
        <dbReference type="Pfam" id="PF05154"/>
    </source>
</evidence>
<reference evidence="7" key="2">
    <citation type="journal article" date="2023" name="Vet. Microbiol.">
        <title>Emergence of livestock-associated Mammaliicoccus sciuri ST71 co-harbouring mecA and mecC genes in Brazil.</title>
        <authorList>
            <person name="de Moura G.S."/>
            <person name="de Carvalho E."/>
            <person name="Ramos Sanchez E.M."/>
            <person name="Sellera F.P."/>
            <person name="Marques M.F.S."/>
            <person name="Heinemann M.B."/>
            <person name="De Vliegher S."/>
            <person name="Souza F.N."/>
            <person name="Mota R.A."/>
        </authorList>
    </citation>
    <scope>NUCLEOTIDE SEQUENCE</scope>
    <source>
        <strain evidence="7">BR656</strain>
    </source>
</reference>
<keyword evidence="3 5" id="KW-1133">Transmembrane helix</keyword>
<organism evidence="7 8">
    <name type="scientific">Mammaliicoccus sciuri</name>
    <name type="common">Staphylococcus sciuri</name>
    <dbReference type="NCBI Taxonomy" id="1296"/>
    <lineage>
        <taxon>Bacteria</taxon>
        <taxon>Bacillati</taxon>
        <taxon>Bacillota</taxon>
        <taxon>Bacilli</taxon>
        <taxon>Bacillales</taxon>
        <taxon>Staphylococcaceae</taxon>
        <taxon>Mammaliicoccus</taxon>
    </lineage>
</organism>
<gene>
    <name evidence="7" type="ORF">OWO77_10755</name>
</gene>
<keyword evidence="8" id="KW-1185">Reference proteome</keyword>
<evidence type="ECO:0000256" key="3">
    <source>
        <dbReference type="ARBA" id="ARBA00022989"/>
    </source>
</evidence>
<name>A0ABT7HZ70_MAMSC</name>
<proteinExistence type="predicted"/>
<sequence>MKVDKITYSLLAFFLGGLGIHKFYVGKKATGILHLIFCWTGIPGVIGIIQGVKAALKPADESGKIVI</sequence>
<feature type="transmembrane region" description="Helical" evidence="5">
    <location>
        <begin position="6"/>
        <end position="25"/>
    </location>
</feature>
<dbReference type="RefSeq" id="WP_159315721.1">
    <property type="nucleotide sequence ID" value="NZ_CP094818.1"/>
</dbReference>
<accession>A0ABT7HZ70</accession>
<evidence type="ECO:0000256" key="1">
    <source>
        <dbReference type="ARBA" id="ARBA00004141"/>
    </source>
</evidence>
<protein>
    <submittedName>
        <fullName evidence="7">TM2 domain-containing protein</fullName>
    </submittedName>
</protein>
<dbReference type="InterPro" id="IPR007829">
    <property type="entry name" value="TM2"/>
</dbReference>
<feature type="domain" description="TM2" evidence="6">
    <location>
        <begin position="1"/>
        <end position="51"/>
    </location>
</feature>
<reference evidence="7" key="1">
    <citation type="submission" date="2022-09" db="EMBL/GenBank/DDBJ databases">
        <authorList>
            <person name="De Moura G.S."/>
            <person name="Carvalho E."/>
            <person name="Ramos Sanchez E.M."/>
            <person name="Sellera F.P."/>
            <person name="Marques M.F.S."/>
            <person name="Heinemann M.B."/>
            <person name="De Vliegher S."/>
            <person name="Souza F.N."/>
            <person name="Mota R.A."/>
        </authorList>
    </citation>
    <scope>NUCLEOTIDE SEQUENCE</scope>
    <source>
        <strain evidence="7">BR656</strain>
    </source>
</reference>
<evidence type="ECO:0000256" key="4">
    <source>
        <dbReference type="ARBA" id="ARBA00023136"/>
    </source>
</evidence>
<evidence type="ECO:0000313" key="8">
    <source>
        <dbReference type="Proteomes" id="UP001176210"/>
    </source>
</evidence>
<feature type="transmembrane region" description="Helical" evidence="5">
    <location>
        <begin position="32"/>
        <end position="52"/>
    </location>
</feature>
<comment type="subcellular location">
    <subcellularLocation>
        <location evidence="1">Membrane</location>
        <topology evidence="1">Multi-pass membrane protein</topology>
    </subcellularLocation>
</comment>
<evidence type="ECO:0000256" key="2">
    <source>
        <dbReference type="ARBA" id="ARBA00022692"/>
    </source>
</evidence>
<evidence type="ECO:0000313" key="7">
    <source>
        <dbReference type="EMBL" id="MDL0117437.1"/>
    </source>
</evidence>
<dbReference type="Proteomes" id="UP001176210">
    <property type="component" value="Unassembled WGS sequence"/>
</dbReference>